<proteinExistence type="predicted"/>
<dbReference type="Proteomes" id="UP001595880">
    <property type="component" value="Unassembled WGS sequence"/>
</dbReference>
<dbReference type="EMBL" id="JBHSDV010000006">
    <property type="protein sequence ID" value="MFC4389143.1"/>
    <property type="molecule type" value="Genomic_DNA"/>
</dbReference>
<evidence type="ECO:0000313" key="2">
    <source>
        <dbReference type="Proteomes" id="UP001595880"/>
    </source>
</evidence>
<gene>
    <name evidence="1" type="ORF">ACFOZ1_15280</name>
</gene>
<dbReference type="RefSeq" id="WP_390200667.1">
    <property type="nucleotide sequence ID" value="NZ_JBHSDV010000006.1"/>
</dbReference>
<evidence type="ECO:0008006" key="3">
    <source>
        <dbReference type="Google" id="ProtNLM"/>
    </source>
</evidence>
<sequence>MIQRPAVPKPEKVKLGEGVLVFNFNPDDWDDPASIPFGATRGGGNYNVEPTNAPIRFDGDKGEHTKGLKRKTEWVIQITANALELDLDLLKKVMPGTIEEKNDAVDTPNYKKYRPNADYQESDYINNLAYITKTHAGNTVAYVIENVLGDGALSAAFEDKSEIVPETTFTAHFDPNDLDTVPTYVIEYDLEPAV</sequence>
<organism evidence="1 2">
    <name type="scientific">Gracilibacillus marinus</name>
    <dbReference type="NCBI Taxonomy" id="630535"/>
    <lineage>
        <taxon>Bacteria</taxon>
        <taxon>Bacillati</taxon>
        <taxon>Bacillota</taxon>
        <taxon>Bacilli</taxon>
        <taxon>Bacillales</taxon>
        <taxon>Bacillaceae</taxon>
        <taxon>Gracilibacillus</taxon>
    </lineage>
</organism>
<reference evidence="2" key="1">
    <citation type="journal article" date="2019" name="Int. J. Syst. Evol. Microbiol.">
        <title>The Global Catalogue of Microorganisms (GCM) 10K type strain sequencing project: providing services to taxonomists for standard genome sequencing and annotation.</title>
        <authorList>
            <consortium name="The Broad Institute Genomics Platform"/>
            <consortium name="The Broad Institute Genome Sequencing Center for Infectious Disease"/>
            <person name="Wu L."/>
            <person name="Ma J."/>
        </authorList>
    </citation>
    <scope>NUCLEOTIDE SEQUENCE [LARGE SCALE GENOMIC DNA]</scope>
    <source>
        <strain evidence="2">KACC 14058</strain>
    </source>
</reference>
<name>A0ABV8W248_9BACI</name>
<keyword evidence="2" id="KW-1185">Reference proteome</keyword>
<accession>A0ABV8W248</accession>
<protein>
    <recommendedName>
        <fullName evidence="3">Phage tail protein</fullName>
    </recommendedName>
</protein>
<comment type="caution">
    <text evidence="1">The sequence shown here is derived from an EMBL/GenBank/DDBJ whole genome shotgun (WGS) entry which is preliminary data.</text>
</comment>
<evidence type="ECO:0000313" key="1">
    <source>
        <dbReference type="EMBL" id="MFC4389143.1"/>
    </source>
</evidence>